<dbReference type="Pfam" id="PF04314">
    <property type="entry name" value="PCuAC"/>
    <property type="match status" value="1"/>
</dbReference>
<keyword evidence="1" id="KW-0732">Signal</keyword>
<reference evidence="2 3" key="1">
    <citation type="submission" date="2020-06" db="EMBL/GenBank/DDBJ databases">
        <title>Draft genome of Uliginosibacterium sp. IMCC34675.</title>
        <authorList>
            <person name="Song J."/>
        </authorList>
    </citation>
    <scope>NUCLEOTIDE SEQUENCE [LARGE SCALE GENOMIC DNA]</scope>
    <source>
        <strain evidence="2 3">IMCC34675</strain>
    </source>
</reference>
<proteinExistence type="predicted"/>
<dbReference type="InterPro" id="IPR058248">
    <property type="entry name" value="Lxx211020-like"/>
</dbReference>
<gene>
    <name evidence="2" type="ORF">HJ583_004320</name>
</gene>
<dbReference type="InterPro" id="IPR036182">
    <property type="entry name" value="PCuAC_sf"/>
</dbReference>
<dbReference type="PANTHER" id="PTHR36302:SF1">
    <property type="entry name" value="COPPER CHAPERONE PCU(A)C"/>
    <property type="match status" value="1"/>
</dbReference>
<dbReference type="PANTHER" id="PTHR36302">
    <property type="entry name" value="BLR7088 PROTEIN"/>
    <property type="match status" value="1"/>
</dbReference>
<keyword evidence="3" id="KW-1185">Reference proteome</keyword>
<evidence type="ECO:0000256" key="1">
    <source>
        <dbReference type="SAM" id="SignalP"/>
    </source>
</evidence>
<comment type="caution">
    <text evidence="2">The sequence shown here is derived from an EMBL/GenBank/DDBJ whole genome shotgun (WGS) entry which is preliminary data.</text>
</comment>
<feature type="signal peptide" evidence="1">
    <location>
        <begin position="1"/>
        <end position="21"/>
    </location>
</feature>
<dbReference type="RefSeq" id="WP_170020783.1">
    <property type="nucleotide sequence ID" value="NZ_JABCSC020000001.1"/>
</dbReference>
<dbReference type="Gene3D" id="2.60.40.1890">
    <property type="entry name" value="PCu(A)C copper chaperone"/>
    <property type="match status" value="1"/>
</dbReference>
<dbReference type="SUPFAM" id="SSF110087">
    <property type="entry name" value="DR1885-like metal-binding protein"/>
    <property type="match status" value="1"/>
</dbReference>
<evidence type="ECO:0000313" key="3">
    <source>
        <dbReference type="Proteomes" id="UP000778523"/>
    </source>
</evidence>
<protein>
    <submittedName>
        <fullName evidence="2">Copper chaperone PCu(A)C</fullName>
    </submittedName>
</protein>
<dbReference type="InterPro" id="IPR007410">
    <property type="entry name" value="LpqE-like"/>
</dbReference>
<organism evidence="2 3">
    <name type="scientific">Uliginosibacterium aquaticum</name>
    <dbReference type="NCBI Taxonomy" id="2731212"/>
    <lineage>
        <taxon>Bacteria</taxon>
        <taxon>Pseudomonadati</taxon>
        <taxon>Pseudomonadota</taxon>
        <taxon>Betaproteobacteria</taxon>
        <taxon>Rhodocyclales</taxon>
        <taxon>Zoogloeaceae</taxon>
        <taxon>Uliginosibacterium</taxon>
    </lineage>
</organism>
<dbReference type="Proteomes" id="UP000778523">
    <property type="component" value="Unassembled WGS sequence"/>
</dbReference>
<evidence type="ECO:0000313" key="2">
    <source>
        <dbReference type="EMBL" id="NSL54242.1"/>
    </source>
</evidence>
<feature type="chain" id="PRO_5046404053" evidence="1">
    <location>
        <begin position="22"/>
        <end position="158"/>
    </location>
</feature>
<sequence>MSFIKHFTLLALLACAGATQAADYTSGNLRISQPWARATAPGAAAGGGFLKIDNKGPADRLVSASTGVSKLVELHTMRMDGNIMRMAKLENGIELPAGQSVELKPGGLHVMFLDLKAPLKEGESFPLRLKFEKAGEITVDVKIEGLGAAMPAQSHHQH</sequence>
<accession>A0ABX2ID54</accession>
<name>A0ABX2ID54_9RHOO</name>
<dbReference type="EMBL" id="JABCSC020000001">
    <property type="protein sequence ID" value="NSL54242.1"/>
    <property type="molecule type" value="Genomic_DNA"/>
</dbReference>